<dbReference type="SUPFAM" id="SSF53067">
    <property type="entry name" value="Actin-like ATPase domain"/>
    <property type="match status" value="2"/>
</dbReference>
<evidence type="ECO:0000313" key="7">
    <source>
        <dbReference type="EMBL" id="SMB98188.1"/>
    </source>
</evidence>
<proteinExistence type="inferred from homology"/>
<dbReference type="GO" id="GO:0005975">
    <property type="term" value="P:carbohydrate metabolic process"/>
    <property type="evidence" value="ECO:0007669"/>
    <property type="project" value="InterPro"/>
</dbReference>
<dbReference type="GO" id="GO:0016773">
    <property type="term" value="F:phosphotransferase activity, alcohol group as acceptor"/>
    <property type="evidence" value="ECO:0007669"/>
    <property type="project" value="InterPro"/>
</dbReference>
<dbReference type="Pfam" id="PF02782">
    <property type="entry name" value="FGGY_C"/>
    <property type="match status" value="1"/>
</dbReference>
<evidence type="ECO:0000259" key="6">
    <source>
        <dbReference type="Pfam" id="PF02782"/>
    </source>
</evidence>
<dbReference type="CDD" id="cd07804">
    <property type="entry name" value="ASKHA_NBD_FGGY_RrXK-like"/>
    <property type="match status" value="1"/>
</dbReference>
<feature type="domain" description="Carbohydrate kinase FGGY C-terminal" evidence="6">
    <location>
        <begin position="286"/>
        <end position="443"/>
    </location>
</feature>
<dbReference type="AlphaFoldDB" id="A0A1W1VXW9"/>
<sequence length="505" mass="56335">MSELALGIDIGTTGVKAVLIDKEGNLIREVNKPHDLISLKSSWAEEDTAAWYKNVVTAIKELLASGIESNQIKSLGISGMVPALVLLNEKGEVLRYSIQQNDARAVEEIKLLQQRLDPQEVYRRTGSFINQQHVGPRLLWVKRNEPDVWRRLRAVCGSYDYLVYRITGKLSLEINWAVESGLFDIWEQEWIPEFLEAAEVLREFFPPVRRSLEIVGEVSPSFAKESGLRAGTPVIAGSADHVASALAAGVREEGDLLIKFGGAGDILYCIDELKTNPRLYIDFHVIPGKFLLNGCMASSGSLVKWFVVNVLGQDATPEILTQLDREAKRVPPGAGGLIVLPYFLGEKTPILDPLARGVFFGLSLHHGRGHIFRAILEAVIFGFRHHVEVLEEMGCNIRRVFATNGGVKSQLWTQIAADILGREVRSFPGHPGSALGVAFLAGKSAGLFKTWEEIELFLRHSRCFIPDETQVKLYQNAYSVYRKLYEDLKSDFPLLQPLQHIEVKN</sequence>
<dbReference type="Pfam" id="PF00370">
    <property type="entry name" value="FGGY_N"/>
    <property type="match status" value="1"/>
</dbReference>
<dbReference type="PROSITE" id="PS00445">
    <property type="entry name" value="FGGY_KINASES_2"/>
    <property type="match status" value="1"/>
</dbReference>
<dbReference type="OrthoDB" id="9805576at2"/>
<dbReference type="PANTHER" id="PTHR43095">
    <property type="entry name" value="SUGAR KINASE"/>
    <property type="match status" value="1"/>
</dbReference>
<dbReference type="InterPro" id="IPR000577">
    <property type="entry name" value="Carb_kinase_FGGY"/>
</dbReference>
<evidence type="ECO:0000256" key="3">
    <source>
        <dbReference type="ARBA" id="ARBA00022777"/>
    </source>
</evidence>
<dbReference type="PANTHER" id="PTHR43095:SF5">
    <property type="entry name" value="XYLULOSE KINASE"/>
    <property type="match status" value="1"/>
</dbReference>
<keyword evidence="3 4" id="KW-0418">Kinase</keyword>
<evidence type="ECO:0000256" key="2">
    <source>
        <dbReference type="ARBA" id="ARBA00022679"/>
    </source>
</evidence>
<evidence type="ECO:0000313" key="8">
    <source>
        <dbReference type="Proteomes" id="UP000192569"/>
    </source>
</evidence>
<protein>
    <submittedName>
        <fullName evidence="7">Xylulokinase</fullName>
    </submittedName>
</protein>
<dbReference type="Proteomes" id="UP000192569">
    <property type="component" value="Chromosome I"/>
</dbReference>
<dbReference type="PIRSF" id="PIRSF000538">
    <property type="entry name" value="GlpK"/>
    <property type="match status" value="1"/>
</dbReference>
<dbReference type="InterPro" id="IPR043129">
    <property type="entry name" value="ATPase_NBD"/>
</dbReference>
<dbReference type="RefSeq" id="WP_084667117.1">
    <property type="nucleotide sequence ID" value="NZ_LT838272.1"/>
</dbReference>
<dbReference type="InterPro" id="IPR050406">
    <property type="entry name" value="FGGY_Carb_Kinase"/>
</dbReference>
<dbReference type="Gene3D" id="3.30.420.40">
    <property type="match status" value="2"/>
</dbReference>
<evidence type="ECO:0000256" key="4">
    <source>
        <dbReference type="RuleBase" id="RU003733"/>
    </source>
</evidence>
<comment type="similarity">
    <text evidence="1 4">Belongs to the FGGY kinase family.</text>
</comment>
<dbReference type="STRING" id="698762.SAMN00808754_2188"/>
<evidence type="ECO:0000256" key="1">
    <source>
        <dbReference type="ARBA" id="ARBA00009156"/>
    </source>
</evidence>
<keyword evidence="8" id="KW-1185">Reference proteome</keyword>
<gene>
    <name evidence="7" type="ORF">SAMN00808754_2188</name>
</gene>
<dbReference type="InterPro" id="IPR018485">
    <property type="entry name" value="FGGY_C"/>
</dbReference>
<organism evidence="7 8">
    <name type="scientific">Thermanaeromonas toyohensis ToBE</name>
    <dbReference type="NCBI Taxonomy" id="698762"/>
    <lineage>
        <taxon>Bacteria</taxon>
        <taxon>Bacillati</taxon>
        <taxon>Bacillota</taxon>
        <taxon>Clostridia</taxon>
        <taxon>Neomoorellales</taxon>
        <taxon>Neomoorellaceae</taxon>
        <taxon>Thermanaeromonas</taxon>
    </lineage>
</organism>
<reference evidence="7 8" key="1">
    <citation type="submission" date="2017-04" db="EMBL/GenBank/DDBJ databases">
        <authorList>
            <person name="Afonso C.L."/>
            <person name="Miller P.J."/>
            <person name="Scott M.A."/>
            <person name="Spackman E."/>
            <person name="Goraichik I."/>
            <person name="Dimitrov K.M."/>
            <person name="Suarez D.L."/>
            <person name="Swayne D.E."/>
        </authorList>
    </citation>
    <scope>NUCLEOTIDE SEQUENCE [LARGE SCALE GENOMIC DNA]</scope>
    <source>
        <strain evidence="7 8">ToBE</strain>
    </source>
</reference>
<dbReference type="GO" id="GO:0016301">
    <property type="term" value="F:kinase activity"/>
    <property type="evidence" value="ECO:0007669"/>
    <property type="project" value="UniProtKB-KW"/>
</dbReference>
<accession>A0A1W1VXW9</accession>
<name>A0A1W1VXW9_9FIRM</name>
<evidence type="ECO:0000259" key="5">
    <source>
        <dbReference type="Pfam" id="PF00370"/>
    </source>
</evidence>
<dbReference type="InterPro" id="IPR018484">
    <property type="entry name" value="FGGY_N"/>
</dbReference>
<dbReference type="InterPro" id="IPR018483">
    <property type="entry name" value="Carb_kinase_FGGY_CS"/>
</dbReference>
<keyword evidence="2 4" id="KW-0808">Transferase</keyword>
<dbReference type="EMBL" id="LT838272">
    <property type="protein sequence ID" value="SMB98188.1"/>
    <property type="molecule type" value="Genomic_DNA"/>
</dbReference>
<feature type="domain" description="Carbohydrate kinase FGGY N-terminal" evidence="5">
    <location>
        <begin position="5"/>
        <end position="246"/>
    </location>
</feature>